<dbReference type="GO" id="GO:0006412">
    <property type="term" value="P:translation"/>
    <property type="evidence" value="ECO:0007669"/>
    <property type="project" value="InterPro"/>
</dbReference>
<reference evidence="4" key="1">
    <citation type="submission" date="2018-06" db="EMBL/GenBank/DDBJ databases">
        <authorList>
            <person name="Zhirakovskaya E."/>
        </authorList>
    </citation>
    <scope>NUCLEOTIDE SEQUENCE</scope>
</reference>
<dbReference type="Pfam" id="PF00572">
    <property type="entry name" value="Ribosomal_L13"/>
    <property type="match status" value="1"/>
</dbReference>
<dbReference type="SUPFAM" id="SSF52161">
    <property type="entry name" value="Ribosomal protein L13"/>
    <property type="match status" value="1"/>
</dbReference>
<comment type="similarity">
    <text evidence="1">Belongs to the universal ribosomal protein uL13 family.</text>
</comment>
<name>A0A3B0VDF7_9ZZZZ</name>
<dbReference type="NCBIfam" id="TIGR01066">
    <property type="entry name" value="rplM_bact"/>
    <property type="match status" value="1"/>
</dbReference>
<dbReference type="InterPro" id="IPR005823">
    <property type="entry name" value="Ribosomal_uL13_bac-type"/>
</dbReference>
<dbReference type="FunFam" id="3.90.1180.10:FF:000001">
    <property type="entry name" value="50S ribosomal protein L13"/>
    <property type="match status" value="1"/>
</dbReference>
<keyword evidence="3" id="KW-0687">Ribonucleoprotein</keyword>
<organism evidence="4">
    <name type="scientific">hydrothermal vent metagenome</name>
    <dbReference type="NCBI Taxonomy" id="652676"/>
    <lineage>
        <taxon>unclassified sequences</taxon>
        <taxon>metagenomes</taxon>
        <taxon>ecological metagenomes</taxon>
    </lineage>
</organism>
<evidence type="ECO:0000256" key="3">
    <source>
        <dbReference type="ARBA" id="ARBA00023274"/>
    </source>
</evidence>
<keyword evidence="2 4" id="KW-0689">Ribosomal protein</keyword>
<dbReference type="InterPro" id="IPR036899">
    <property type="entry name" value="Ribosomal_uL13_sf"/>
</dbReference>
<accession>A0A3B0VDF7</accession>
<dbReference type="GO" id="GO:0003729">
    <property type="term" value="F:mRNA binding"/>
    <property type="evidence" value="ECO:0007669"/>
    <property type="project" value="TreeGrafter"/>
</dbReference>
<dbReference type="PANTHER" id="PTHR11545:SF2">
    <property type="entry name" value="LARGE RIBOSOMAL SUBUNIT PROTEIN UL13M"/>
    <property type="match status" value="1"/>
</dbReference>
<proteinExistence type="inferred from homology"/>
<dbReference type="HAMAP" id="MF_01366">
    <property type="entry name" value="Ribosomal_uL13"/>
    <property type="match status" value="1"/>
</dbReference>
<dbReference type="CDD" id="cd00392">
    <property type="entry name" value="Ribosomal_L13"/>
    <property type="match status" value="1"/>
</dbReference>
<dbReference type="AlphaFoldDB" id="A0A3B0VDF7"/>
<dbReference type="GO" id="GO:0017148">
    <property type="term" value="P:negative regulation of translation"/>
    <property type="evidence" value="ECO:0007669"/>
    <property type="project" value="TreeGrafter"/>
</dbReference>
<dbReference type="GO" id="GO:0022625">
    <property type="term" value="C:cytosolic large ribosomal subunit"/>
    <property type="evidence" value="ECO:0007669"/>
    <property type="project" value="TreeGrafter"/>
</dbReference>
<sequence>MKTYYTPVKEINRKWYVVDADSKVLGRVASEIARRLRGKHKPTFCNFQDNGDFIVVINAGKVHLTGKKWDDKKYYHHSGYPGGISMQTAREIRANKPEELIRKAVQGMLPKNKLGRQQLKKLKIYTGSDHPHQAQQPENLDI</sequence>
<dbReference type="Gene3D" id="3.90.1180.10">
    <property type="entry name" value="Ribosomal protein L13"/>
    <property type="match status" value="1"/>
</dbReference>
<evidence type="ECO:0000256" key="2">
    <source>
        <dbReference type="ARBA" id="ARBA00022980"/>
    </source>
</evidence>
<dbReference type="EMBL" id="UOEY01000010">
    <property type="protein sequence ID" value="VAW34859.1"/>
    <property type="molecule type" value="Genomic_DNA"/>
</dbReference>
<evidence type="ECO:0000313" key="4">
    <source>
        <dbReference type="EMBL" id="VAW34859.1"/>
    </source>
</evidence>
<dbReference type="GO" id="GO:0003735">
    <property type="term" value="F:structural constituent of ribosome"/>
    <property type="evidence" value="ECO:0007669"/>
    <property type="project" value="InterPro"/>
</dbReference>
<evidence type="ECO:0000256" key="1">
    <source>
        <dbReference type="ARBA" id="ARBA00006227"/>
    </source>
</evidence>
<gene>
    <name evidence="4" type="ORF">MNBD_DELTA04-693</name>
</gene>
<protein>
    <submittedName>
        <fullName evidence="4">LSU ribosomal protein L13p (L13Ae)</fullName>
    </submittedName>
</protein>
<dbReference type="PIRSF" id="PIRSF002181">
    <property type="entry name" value="Ribosomal_L13"/>
    <property type="match status" value="1"/>
</dbReference>
<dbReference type="PANTHER" id="PTHR11545">
    <property type="entry name" value="RIBOSOMAL PROTEIN L13"/>
    <property type="match status" value="1"/>
</dbReference>
<dbReference type="InterPro" id="IPR005822">
    <property type="entry name" value="Ribosomal_uL13"/>
</dbReference>